<dbReference type="EMBL" id="BC031793">
    <property type="protein sequence ID" value="AAH31793.1"/>
    <property type="molecule type" value="mRNA"/>
</dbReference>
<reference evidence="1" key="1">
    <citation type="journal article" date="2004" name="Genome Res.">
        <title>The status, quality, and expansion of the NIH full-length cDNA project: the Mammalian Gene Collection (MGC).</title>
        <authorList>
            <consortium name="The MGC Project Team"/>
            <person name="Gerhard D.S."/>
            <person name="Wagner L."/>
            <person name="Feingold E.A."/>
            <person name="Shenmen C.M."/>
            <person name="Grouse L.H."/>
            <person name="Schuler G."/>
            <person name="Klein S.L."/>
            <person name="Old S."/>
            <person name="Rasooly R."/>
            <person name="Good P."/>
            <person name="Guyer M."/>
            <person name="Peck A.M."/>
            <person name="Derge J.G."/>
            <person name="Lipman D."/>
            <person name="Collins F.S."/>
            <person name="Jang W."/>
            <person name="Sherry S."/>
            <person name="Feolo M."/>
            <person name="Misquitta L."/>
            <person name="Lee E."/>
            <person name="Rotmistrovsky K."/>
            <person name="Greenhut S.F."/>
            <person name="Schaefer C.F."/>
            <person name="Buetow K."/>
            <person name="Bonner T.I."/>
            <person name="Haussler D."/>
            <person name="Kent J."/>
            <person name="Kiekhaus M."/>
            <person name="Furey T."/>
            <person name="Brent M."/>
            <person name="Prange C."/>
            <person name="Schreiber K."/>
            <person name="Shapiro N."/>
            <person name="Bhat N.K."/>
            <person name="Hopkins R.F."/>
            <person name="Hsie F."/>
            <person name="Driscoll T."/>
            <person name="Soares M.B."/>
            <person name="Casavant T.L."/>
            <person name="Scheetz T.E."/>
            <person name="Brown-stein M.J."/>
            <person name="Usdin T.B."/>
            <person name="Toshiyuki S."/>
            <person name="Carninci P."/>
            <person name="Piao Y."/>
            <person name="Dudekula D.B."/>
            <person name="Ko M.S."/>
            <person name="Kawakami K."/>
            <person name="Suzuki Y."/>
            <person name="Sugano S."/>
            <person name="Gruber C.E."/>
            <person name="Smith M.R."/>
            <person name="Simmons B."/>
            <person name="Moore T."/>
            <person name="Waterman R."/>
            <person name="Johnson S.L."/>
            <person name="Ruan Y."/>
            <person name="Wei C.L."/>
            <person name="Mathavan S."/>
            <person name="Gunaratne P.H."/>
            <person name="Wu J."/>
            <person name="Garcia A.M."/>
            <person name="Hulyk S.W."/>
            <person name="Fuh E."/>
            <person name="Yuan Y."/>
            <person name="Sneed A."/>
            <person name="Kowis C."/>
            <person name="Hodgson A."/>
            <person name="Muzny D.M."/>
            <person name="McPherson J."/>
            <person name="Gibbs R.A."/>
            <person name="Fahey J."/>
            <person name="Helton E."/>
            <person name="Ketteman M."/>
            <person name="Madan A."/>
            <person name="Rodrigues S."/>
            <person name="Sanchez A."/>
            <person name="Whiting M."/>
            <person name="Madari A."/>
            <person name="Young A.C."/>
            <person name="Wetherby K.D."/>
            <person name="Granite S.J."/>
            <person name="Kwong P.N."/>
            <person name="Brinkley C.P."/>
            <person name="Pearson R.L."/>
            <person name="Bouffard G.G."/>
            <person name="Blakesly R.W."/>
            <person name="Green E.D."/>
            <person name="Dickson M.C."/>
            <person name="Rodriguez A.C."/>
            <person name="Grimwood J."/>
            <person name="Schmutz J."/>
            <person name="Myers R.M."/>
            <person name="Butterfield Y.S."/>
            <person name="Griffith M."/>
            <person name="Griffith O.L."/>
            <person name="Krzywinski M.I."/>
            <person name="Liao N."/>
            <person name="Morin R."/>
            <person name="Morrin R."/>
            <person name="Palmquist D."/>
            <person name="Petrescu A.S."/>
            <person name="Skalska U."/>
            <person name="Smailus D.E."/>
            <person name="Stott J.M."/>
            <person name="Schnerch A."/>
            <person name="Schein J.E."/>
            <person name="Jones S.J."/>
            <person name="Holt R.A."/>
            <person name="Baross A."/>
            <person name="Marra M.A."/>
            <person name="Clifton S."/>
            <person name="Makowski K.A."/>
            <person name="Bosak S."/>
            <person name="Malek J."/>
        </authorList>
    </citation>
    <scope>NUCLEOTIDE SEQUENCE [LARGE SCALE MRNA]</scope>
    <source>
        <strain evidence="1">Czech II</strain>
        <tissue evidence="1">Mammary tumor metastatized to lung. Tumor arose spontaneously</tissue>
    </source>
</reference>
<evidence type="ECO:0000313" key="1">
    <source>
        <dbReference type="EMBL" id="AAH31793.1"/>
    </source>
</evidence>
<dbReference type="AlphaFoldDB" id="Q8K2C2"/>
<name>Q8K2C2_MOUSE</name>
<proteinExistence type="evidence at transcript level"/>
<protein>
    <submittedName>
        <fullName evidence="1">Dcun1d4 protein</fullName>
    </submittedName>
</protein>
<organism evidence="1">
    <name type="scientific">Mus musculus</name>
    <name type="common">Mouse</name>
    <dbReference type="NCBI Taxonomy" id="10090"/>
    <lineage>
        <taxon>Eukaryota</taxon>
        <taxon>Metazoa</taxon>
        <taxon>Chordata</taxon>
        <taxon>Craniata</taxon>
        <taxon>Vertebrata</taxon>
        <taxon>Euteleostomi</taxon>
        <taxon>Mammalia</taxon>
        <taxon>Eutheria</taxon>
        <taxon>Euarchontoglires</taxon>
        <taxon>Glires</taxon>
        <taxon>Rodentia</taxon>
        <taxon>Myomorpha</taxon>
        <taxon>Muroidea</taxon>
        <taxon>Muridae</taxon>
        <taxon>Murinae</taxon>
        <taxon>Mus</taxon>
        <taxon>Mus</taxon>
    </lineage>
</organism>
<sequence>MFWSSAERLVSTSATTMKTEHGQFCWTNLWNGIKTSRCPRTLCLAARVTVPTVMSPISHKLLSVWKRMLLFLHRQPLAGRRVSVFAIEWAALLDVALFSWRLLCSSFSHYRLVNLPTSSL</sequence>
<evidence type="ECO:0000313" key="2">
    <source>
        <dbReference type="MGI" id="MGI:2140972"/>
    </source>
</evidence>
<dbReference type="MGI" id="MGI:2140972">
    <property type="gene designation" value="Dcun1d4"/>
</dbReference>
<accession>Q8K2C2</accession>
<gene>
    <name evidence="1 2" type="primary">Dcun1d4</name>
    <name evidence="2" type="synonym">AI836376</name>
</gene>
<dbReference type="AGR" id="MGI:2140972"/>